<dbReference type="PROSITE" id="PS00755">
    <property type="entry name" value="SECY_1"/>
    <property type="match status" value="1"/>
</dbReference>
<dbReference type="NCBIfam" id="TIGR00967">
    <property type="entry name" value="3a0501s007"/>
    <property type="match status" value="1"/>
</dbReference>
<keyword evidence="14" id="KW-1185">Reference proteome</keyword>
<evidence type="ECO:0000256" key="1">
    <source>
        <dbReference type="ARBA" id="ARBA00004127"/>
    </source>
</evidence>
<name>A0AAD1XCV7_EUPCR</name>
<feature type="transmembrane region" description="Helical" evidence="11">
    <location>
        <begin position="276"/>
        <end position="297"/>
    </location>
</feature>
<keyword evidence="4 9" id="KW-0812">Transmembrane</keyword>
<evidence type="ECO:0000256" key="4">
    <source>
        <dbReference type="ARBA" id="ARBA00022692"/>
    </source>
</evidence>
<comment type="caution">
    <text evidence="13">The sequence shown here is derived from an EMBL/GenBank/DDBJ whole genome shotgun (WGS) entry which is preliminary data.</text>
</comment>
<feature type="transmembrane region" description="Helical" evidence="11">
    <location>
        <begin position="238"/>
        <end position="256"/>
    </location>
</feature>
<dbReference type="PIRSF" id="PIRSF004557">
    <property type="entry name" value="SecY"/>
    <property type="match status" value="1"/>
</dbReference>
<dbReference type="InterPro" id="IPR030659">
    <property type="entry name" value="SecY_CS"/>
</dbReference>
<keyword evidence="8 11" id="KW-0472">Membrane</keyword>
<comment type="similarity">
    <text evidence="2 10">Belongs to the SecY/SEC61-alpha family.</text>
</comment>
<feature type="transmembrane region" description="Helical" evidence="11">
    <location>
        <begin position="24"/>
        <end position="46"/>
    </location>
</feature>
<feature type="transmembrane region" description="Helical" evidence="11">
    <location>
        <begin position="136"/>
        <end position="158"/>
    </location>
</feature>
<dbReference type="Gene3D" id="1.10.3370.10">
    <property type="entry name" value="SecY subunit domain"/>
    <property type="match status" value="1"/>
</dbReference>
<evidence type="ECO:0000313" key="14">
    <source>
        <dbReference type="Proteomes" id="UP001295684"/>
    </source>
</evidence>
<dbReference type="PROSITE" id="PS00756">
    <property type="entry name" value="SECY_2"/>
    <property type="match status" value="1"/>
</dbReference>
<sequence>MRPFQRLVPSIMESKRKSSFYEKLIWTAVTLYIYLICSQIPLYGAAQNSSSDPLYWVRVILASNRGTLMELGISPLVTSSMIIQLFVGTKLINVNPSIPEDKELLSTAEKLFGLLMTVGEAVAYVLSGMYGRVWDIGLINATLLILQLVFAGVIVLLLDEMLQKGYGLGSGISLFIATNICENIVWKALSPITIKSDSGTQFEGALVSLFHLLATKSNKWDALYQALNRQEAPNVTNLIGTIFVVLVVIYFQGFKVNLTLRQRKVRGVTYPYTIKLFYVSTFPIILQAAFISNIYFFSQILHKRFKGNLIIELLGKWKDVEFGARSVPVGGLAYYMSPPSDFAHFIGDPFHGLFYLLFITSSCAILGRLWLEVSGMGARDVVKSFVEQDLVLQGFEKEGSMIKQLNRYIPTAAALGGIMVGLLTVFADMLGAIGSGTGILLAVNIIFSFFEQYEKGGRR</sequence>
<dbReference type="Pfam" id="PF00344">
    <property type="entry name" value="SecY"/>
    <property type="match status" value="1"/>
</dbReference>
<gene>
    <name evidence="13" type="ORF">ECRASSUSDP1_LOCUS7735</name>
</gene>
<dbReference type="AlphaFoldDB" id="A0AAD1XCV7"/>
<dbReference type="EMBL" id="CAMPGE010007545">
    <property type="protein sequence ID" value="CAI2366462.1"/>
    <property type="molecule type" value="Genomic_DNA"/>
</dbReference>
<feature type="transmembrane region" description="Helical" evidence="11">
    <location>
        <begin position="352"/>
        <end position="371"/>
    </location>
</feature>
<dbReference type="FunFam" id="1.10.3370.10:FF:000009">
    <property type="entry name" value="Pretranslocation protein, alpha subunit, putative"/>
    <property type="match status" value="1"/>
</dbReference>
<evidence type="ECO:0000256" key="9">
    <source>
        <dbReference type="RuleBase" id="RU003484"/>
    </source>
</evidence>
<protein>
    <recommendedName>
        <fullName evidence="12">Translocon Sec61/SecY plug domain-containing protein</fullName>
    </recommendedName>
</protein>
<dbReference type="GO" id="GO:0015031">
    <property type="term" value="P:protein transport"/>
    <property type="evidence" value="ECO:0007669"/>
    <property type="project" value="UniProtKB-KW"/>
</dbReference>
<evidence type="ECO:0000256" key="6">
    <source>
        <dbReference type="ARBA" id="ARBA00022989"/>
    </source>
</evidence>
<evidence type="ECO:0000256" key="11">
    <source>
        <dbReference type="SAM" id="Phobius"/>
    </source>
</evidence>
<evidence type="ECO:0000256" key="5">
    <source>
        <dbReference type="ARBA" id="ARBA00022927"/>
    </source>
</evidence>
<accession>A0AAD1XCV7</accession>
<evidence type="ECO:0000256" key="10">
    <source>
        <dbReference type="RuleBase" id="RU004349"/>
    </source>
</evidence>
<evidence type="ECO:0000256" key="3">
    <source>
        <dbReference type="ARBA" id="ARBA00022448"/>
    </source>
</evidence>
<dbReference type="SUPFAM" id="SSF103491">
    <property type="entry name" value="Preprotein translocase SecY subunit"/>
    <property type="match status" value="1"/>
</dbReference>
<dbReference type="GO" id="GO:0012505">
    <property type="term" value="C:endomembrane system"/>
    <property type="evidence" value="ECO:0007669"/>
    <property type="project" value="UniProtKB-SubCell"/>
</dbReference>
<keyword evidence="5 9" id="KW-0653">Protein transport</keyword>
<evidence type="ECO:0000256" key="7">
    <source>
        <dbReference type="ARBA" id="ARBA00023010"/>
    </source>
</evidence>
<organism evidence="13 14">
    <name type="scientific">Euplotes crassus</name>
    <dbReference type="NCBI Taxonomy" id="5936"/>
    <lineage>
        <taxon>Eukaryota</taxon>
        <taxon>Sar</taxon>
        <taxon>Alveolata</taxon>
        <taxon>Ciliophora</taxon>
        <taxon>Intramacronucleata</taxon>
        <taxon>Spirotrichea</taxon>
        <taxon>Hypotrichia</taxon>
        <taxon>Euplotida</taxon>
        <taxon>Euplotidae</taxon>
        <taxon>Moneuplotes</taxon>
    </lineage>
</organism>
<feature type="transmembrane region" description="Helical" evidence="11">
    <location>
        <begin position="66"/>
        <end position="87"/>
    </location>
</feature>
<proteinExistence type="inferred from homology"/>
<feature type="domain" description="Translocon Sec61/SecY plug" evidence="12">
    <location>
        <begin position="33"/>
        <end position="66"/>
    </location>
</feature>
<evidence type="ECO:0000256" key="2">
    <source>
        <dbReference type="ARBA" id="ARBA00005751"/>
    </source>
</evidence>
<reference evidence="13" key="1">
    <citation type="submission" date="2023-07" db="EMBL/GenBank/DDBJ databases">
        <authorList>
            <consortium name="AG Swart"/>
            <person name="Singh M."/>
            <person name="Singh A."/>
            <person name="Seah K."/>
            <person name="Emmerich C."/>
        </authorList>
    </citation>
    <scope>NUCLEOTIDE SEQUENCE</scope>
    <source>
        <strain evidence="13">DP1</strain>
    </source>
</reference>
<dbReference type="Proteomes" id="UP001295684">
    <property type="component" value="Unassembled WGS sequence"/>
</dbReference>
<dbReference type="NCBIfam" id="NF006341">
    <property type="entry name" value="PRK08568.1-5"/>
    <property type="match status" value="1"/>
</dbReference>
<dbReference type="PANTHER" id="PTHR10906">
    <property type="entry name" value="SECY/SEC61-ALPHA FAMILY MEMBER"/>
    <property type="match status" value="1"/>
</dbReference>
<keyword evidence="6 11" id="KW-1133">Transmembrane helix</keyword>
<evidence type="ECO:0000259" key="12">
    <source>
        <dbReference type="Pfam" id="PF10559"/>
    </source>
</evidence>
<dbReference type="GO" id="GO:0016020">
    <property type="term" value="C:membrane"/>
    <property type="evidence" value="ECO:0007669"/>
    <property type="project" value="UniProtKB-SubCell"/>
</dbReference>
<dbReference type="InterPro" id="IPR002208">
    <property type="entry name" value="SecY/SEC61-alpha"/>
</dbReference>
<keyword evidence="7 9" id="KW-0811">Translocation</keyword>
<keyword evidence="3 9" id="KW-0813">Transport</keyword>
<feature type="transmembrane region" description="Helical" evidence="11">
    <location>
        <begin position="408"/>
        <end position="426"/>
    </location>
</feature>
<dbReference type="InterPro" id="IPR023201">
    <property type="entry name" value="SecY_dom_sf"/>
</dbReference>
<evidence type="ECO:0000313" key="13">
    <source>
        <dbReference type="EMBL" id="CAI2366462.1"/>
    </source>
</evidence>
<comment type="subcellular location">
    <subcellularLocation>
        <location evidence="1">Endomembrane system</location>
        <topology evidence="1">Multi-pass membrane protein</topology>
    </subcellularLocation>
    <subcellularLocation>
        <location evidence="9">Membrane</location>
        <topology evidence="9">Multi-pass membrane protein</topology>
    </subcellularLocation>
</comment>
<evidence type="ECO:0000256" key="8">
    <source>
        <dbReference type="ARBA" id="ARBA00023136"/>
    </source>
</evidence>
<dbReference type="InterPro" id="IPR019561">
    <property type="entry name" value="Translocon_Sec61/SecY_plug_dom"/>
</dbReference>
<feature type="transmembrane region" description="Helical" evidence="11">
    <location>
        <begin position="432"/>
        <end position="450"/>
    </location>
</feature>
<dbReference type="Pfam" id="PF10559">
    <property type="entry name" value="Plug_translocon"/>
    <property type="match status" value="1"/>
</dbReference>